<keyword evidence="1" id="KW-0732">Signal</keyword>
<evidence type="ECO:0000313" key="2">
    <source>
        <dbReference type="EMBL" id="MFD1332144.1"/>
    </source>
</evidence>
<organism evidence="2 3">
    <name type="scientific">Methylopila musalis</name>
    <dbReference type="NCBI Taxonomy" id="1134781"/>
    <lineage>
        <taxon>Bacteria</taxon>
        <taxon>Pseudomonadati</taxon>
        <taxon>Pseudomonadota</taxon>
        <taxon>Alphaproteobacteria</taxon>
        <taxon>Hyphomicrobiales</taxon>
        <taxon>Methylopilaceae</taxon>
        <taxon>Methylopila</taxon>
    </lineage>
</organism>
<evidence type="ECO:0000313" key="3">
    <source>
        <dbReference type="Proteomes" id="UP001597171"/>
    </source>
</evidence>
<gene>
    <name evidence="2" type="ORF">ACFQ4O_09050</name>
</gene>
<proteinExistence type="predicted"/>
<reference evidence="3" key="1">
    <citation type="journal article" date="2019" name="Int. J. Syst. Evol. Microbiol.">
        <title>The Global Catalogue of Microorganisms (GCM) 10K type strain sequencing project: providing services to taxonomists for standard genome sequencing and annotation.</title>
        <authorList>
            <consortium name="The Broad Institute Genomics Platform"/>
            <consortium name="The Broad Institute Genome Sequencing Center for Infectious Disease"/>
            <person name="Wu L."/>
            <person name="Ma J."/>
        </authorList>
    </citation>
    <scope>NUCLEOTIDE SEQUENCE [LARGE SCALE GENOMIC DNA]</scope>
    <source>
        <strain evidence="3">CCUG 61696</strain>
    </source>
</reference>
<sequence>SPRATRWRVRAVAAVQTAALAALSPVVALRGRDAWADHTVRLAGVLGKLSFGGMYPVYREADAAR</sequence>
<feature type="signal peptide" evidence="1">
    <location>
        <begin position="1"/>
        <end position="21"/>
    </location>
</feature>
<protein>
    <submittedName>
        <fullName evidence="2">Glycosyltransferase family 2 protein</fullName>
    </submittedName>
</protein>
<keyword evidence="3" id="KW-1185">Reference proteome</keyword>
<dbReference type="EMBL" id="JBHTMX010000065">
    <property type="protein sequence ID" value="MFD1332144.1"/>
    <property type="molecule type" value="Genomic_DNA"/>
</dbReference>
<dbReference type="Proteomes" id="UP001597171">
    <property type="component" value="Unassembled WGS sequence"/>
</dbReference>
<feature type="non-terminal residue" evidence="2">
    <location>
        <position position="1"/>
    </location>
</feature>
<feature type="chain" id="PRO_5047226747" evidence="1">
    <location>
        <begin position="22"/>
        <end position="65"/>
    </location>
</feature>
<accession>A0ABW3Z7B5</accession>
<comment type="caution">
    <text evidence="2">The sequence shown here is derived from an EMBL/GenBank/DDBJ whole genome shotgun (WGS) entry which is preliminary data.</text>
</comment>
<evidence type="ECO:0000256" key="1">
    <source>
        <dbReference type="SAM" id="SignalP"/>
    </source>
</evidence>
<name>A0ABW3Z7B5_9HYPH</name>